<dbReference type="PANTHER" id="PTHR42756">
    <property type="entry name" value="TRANSCRIPTIONAL REGULATOR, MARR"/>
    <property type="match status" value="1"/>
</dbReference>
<keyword evidence="1" id="KW-0805">Transcription regulation</keyword>
<evidence type="ECO:0000259" key="4">
    <source>
        <dbReference type="PROSITE" id="PS50995"/>
    </source>
</evidence>
<proteinExistence type="predicted"/>
<dbReference type="PRINTS" id="PR00598">
    <property type="entry name" value="HTHMARR"/>
</dbReference>
<dbReference type="InterPro" id="IPR000835">
    <property type="entry name" value="HTH_MarR-typ"/>
</dbReference>
<name>A0A9D3AWA0_9FIRM</name>
<protein>
    <submittedName>
        <fullName evidence="5">HTH-type transcriptional regulator YusO</fullName>
    </submittedName>
</protein>
<dbReference type="GO" id="GO:0003677">
    <property type="term" value="F:DNA binding"/>
    <property type="evidence" value="ECO:0007669"/>
    <property type="project" value="UniProtKB-KW"/>
</dbReference>
<dbReference type="Gene3D" id="1.10.10.10">
    <property type="entry name" value="Winged helix-like DNA-binding domain superfamily/Winged helix DNA-binding domain"/>
    <property type="match status" value="1"/>
</dbReference>
<sequence>MIRLENISEFDTLLQELVKANTCRLKGLFNGQVTQTQFFLLKLMAAHEHCKAADIAHILDISPSAATTIIDRLFKNGWIKRERSDQDRRIVWLKLTEQGKKLLSDIEARRLQLLMRQFEHLTEEEVIAACQVLKKILTGAEK</sequence>
<evidence type="ECO:0000256" key="1">
    <source>
        <dbReference type="ARBA" id="ARBA00023015"/>
    </source>
</evidence>
<dbReference type="EMBL" id="LSRS01000003">
    <property type="protein sequence ID" value="KAF1085165.1"/>
    <property type="molecule type" value="Genomic_DNA"/>
</dbReference>
<reference evidence="5" key="1">
    <citation type="submission" date="2016-02" db="EMBL/GenBank/DDBJ databases">
        <title>Draft Genome Sequence of Sporotomaculum syntrophicum Strain FB, a Syntrophic Benzoate Degrader.</title>
        <authorList>
            <person name="Nobu M.K."/>
            <person name="Narihiro T."/>
            <person name="Qiu Y.-L."/>
            <person name="Ohashi A."/>
            <person name="Liu W.-T."/>
            <person name="Yuji S."/>
        </authorList>
    </citation>
    <scope>NUCLEOTIDE SEQUENCE</scope>
    <source>
        <strain evidence="5">FB</strain>
    </source>
</reference>
<keyword evidence="6" id="KW-1185">Reference proteome</keyword>
<dbReference type="GO" id="GO:0003700">
    <property type="term" value="F:DNA-binding transcription factor activity"/>
    <property type="evidence" value="ECO:0007669"/>
    <property type="project" value="InterPro"/>
</dbReference>
<evidence type="ECO:0000256" key="3">
    <source>
        <dbReference type="ARBA" id="ARBA00023163"/>
    </source>
</evidence>
<dbReference type="InterPro" id="IPR036390">
    <property type="entry name" value="WH_DNA-bd_sf"/>
</dbReference>
<keyword evidence="3" id="KW-0804">Transcription</keyword>
<feature type="domain" description="HTH marR-type" evidence="4">
    <location>
        <begin position="1"/>
        <end position="138"/>
    </location>
</feature>
<dbReference type="AlphaFoldDB" id="A0A9D3AWA0"/>
<dbReference type="PANTHER" id="PTHR42756:SF1">
    <property type="entry name" value="TRANSCRIPTIONAL REPRESSOR OF EMRAB OPERON"/>
    <property type="match status" value="1"/>
</dbReference>
<gene>
    <name evidence="5" type="primary">yusO_3</name>
    <name evidence="5" type="ORF">SPSYN_01301</name>
</gene>
<evidence type="ECO:0000313" key="5">
    <source>
        <dbReference type="EMBL" id="KAF1085165.1"/>
    </source>
</evidence>
<keyword evidence="2" id="KW-0238">DNA-binding</keyword>
<dbReference type="SUPFAM" id="SSF46785">
    <property type="entry name" value="Winged helix' DNA-binding domain"/>
    <property type="match status" value="1"/>
</dbReference>
<comment type="caution">
    <text evidence="5">The sequence shown here is derived from an EMBL/GenBank/DDBJ whole genome shotgun (WGS) entry which is preliminary data.</text>
</comment>
<dbReference type="SMART" id="SM00347">
    <property type="entry name" value="HTH_MARR"/>
    <property type="match status" value="1"/>
</dbReference>
<dbReference type="InterPro" id="IPR036388">
    <property type="entry name" value="WH-like_DNA-bd_sf"/>
</dbReference>
<evidence type="ECO:0000313" key="6">
    <source>
        <dbReference type="Proteomes" id="UP000798488"/>
    </source>
</evidence>
<dbReference type="PROSITE" id="PS50995">
    <property type="entry name" value="HTH_MARR_2"/>
    <property type="match status" value="1"/>
</dbReference>
<accession>A0A9D3AWA0</accession>
<evidence type="ECO:0000256" key="2">
    <source>
        <dbReference type="ARBA" id="ARBA00023125"/>
    </source>
</evidence>
<dbReference type="RefSeq" id="WP_243152944.1">
    <property type="nucleotide sequence ID" value="NZ_LSRS01000003.1"/>
</dbReference>
<organism evidence="5 6">
    <name type="scientific">Sporotomaculum syntrophicum</name>
    <dbReference type="NCBI Taxonomy" id="182264"/>
    <lineage>
        <taxon>Bacteria</taxon>
        <taxon>Bacillati</taxon>
        <taxon>Bacillota</taxon>
        <taxon>Clostridia</taxon>
        <taxon>Eubacteriales</taxon>
        <taxon>Desulfallaceae</taxon>
        <taxon>Sporotomaculum</taxon>
    </lineage>
</organism>
<dbReference type="Pfam" id="PF01047">
    <property type="entry name" value="MarR"/>
    <property type="match status" value="1"/>
</dbReference>
<dbReference type="Proteomes" id="UP000798488">
    <property type="component" value="Unassembled WGS sequence"/>
</dbReference>